<gene>
    <name evidence="1" type="ORF">Cch01nite_11730</name>
</gene>
<evidence type="ECO:0000313" key="1">
    <source>
        <dbReference type="EMBL" id="GIG20449.1"/>
    </source>
</evidence>
<dbReference type="EMBL" id="BONK01000003">
    <property type="protein sequence ID" value="GIG20449.1"/>
    <property type="molecule type" value="Genomic_DNA"/>
</dbReference>
<keyword evidence="2" id="KW-1185">Reference proteome</keyword>
<reference evidence="1" key="1">
    <citation type="submission" date="2021-01" db="EMBL/GenBank/DDBJ databases">
        <title>Whole genome shotgun sequence of Cellulomonas chitinilytica NBRC 110799.</title>
        <authorList>
            <person name="Komaki H."/>
            <person name="Tamura T."/>
        </authorList>
    </citation>
    <scope>NUCLEOTIDE SEQUENCE</scope>
    <source>
        <strain evidence="1">NBRC 110799</strain>
    </source>
</reference>
<dbReference type="InterPro" id="IPR046306">
    <property type="entry name" value="DUF6421"/>
</dbReference>
<protein>
    <submittedName>
        <fullName evidence="1">Uncharacterized protein</fullName>
    </submittedName>
</protein>
<comment type="caution">
    <text evidence="1">The sequence shown here is derived from an EMBL/GenBank/DDBJ whole genome shotgun (WGS) entry which is preliminary data.</text>
</comment>
<organism evidence="1 2">
    <name type="scientific">Cellulomonas chitinilytica</name>
    <dbReference type="NCBI Taxonomy" id="398759"/>
    <lineage>
        <taxon>Bacteria</taxon>
        <taxon>Bacillati</taxon>
        <taxon>Actinomycetota</taxon>
        <taxon>Actinomycetes</taxon>
        <taxon>Micrococcales</taxon>
        <taxon>Cellulomonadaceae</taxon>
        <taxon>Cellulomonas</taxon>
    </lineage>
</organism>
<dbReference type="AlphaFoldDB" id="A0A919P2X0"/>
<dbReference type="Pfam" id="PF19985">
    <property type="entry name" value="DUF6421"/>
    <property type="match status" value="1"/>
</dbReference>
<evidence type="ECO:0000313" key="2">
    <source>
        <dbReference type="Proteomes" id="UP000632740"/>
    </source>
</evidence>
<proteinExistence type="predicted"/>
<name>A0A919P2X0_9CELL</name>
<accession>A0A919P2X0</accession>
<sequence>MTLFPTVVLTGALPPASRAHLERHGVAVVGADDDPDVEVVTAGAVPAGTARATVVLTGAHPSPEVVTLLHTRGVTVQDTGPGRVTLGRPVPLAGAPVDPDLLAWTSDLRVDVPATLTLDPDTARAAVRVLRDTDAEGATGPVVVALCDSAADGAGPVVVVSADLDQEPAAVEVLLDAVLAAAAHRPLTVEPSAAADARADLASHPAWLRLRDDVGALRALQVKDGSIPDTDAHPEARRLAAAIAAAVSTLVPFVPHDEDYLAAVTKDLARWVDDGFGVPDFLDSLVLFHPERLRVDGLRHLVLFPMYTQNGSTDRRFEAVLLEVRWPDVVAHLEATRFSNAMFVPVRFLDFTAGYDTNSAVLFPETVAVREIPVFTWGAIFADREAARFRRVVRAAAETTRLALPPDAARLLDDQRLAEETFVLWDLVHDRTHMRGDLPFDPFMIKQRMPYFLYSLEELRCDLTAFRHAVALERDGVPHARYVQYAVLFDRIFRFPVTGTRVRNYDGLGGQLLFASLHQHHVLDWTDSRLTVDWPRVPDAVIALGEQIEQLYWRSIDRPKTAHWLAAYELVSGTLTPHPASVWAGGTAALPVDGLPKDLTDAVLPDEFPLSMFYEALARKIGDVVASTSGITA</sequence>
<dbReference type="Proteomes" id="UP000632740">
    <property type="component" value="Unassembled WGS sequence"/>
</dbReference>